<dbReference type="NCBIfam" id="TIGR00111">
    <property type="entry name" value="pelota"/>
    <property type="match status" value="1"/>
</dbReference>
<evidence type="ECO:0000256" key="6">
    <source>
        <dbReference type="ARBA" id="ARBA00022723"/>
    </source>
</evidence>
<proteinExistence type="inferred from homology"/>
<evidence type="ECO:0000256" key="5">
    <source>
        <dbReference type="ARBA" id="ARBA00022722"/>
    </source>
</evidence>
<dbReference type="GO" id="GO:0032790">
    <property type="term" value="P:ribosome disassembly"/>
    <property type="evidence" value="ECO:0007669"/>
    <property type="project" value="TreeGrafter"/>
</dbReference>
<organism evidence="11 12">
    <name type="scientific">Candidatus Methanobinarius endosymbioticus</name>
    <dbReference type="NCBI Taxonomy" id="2006182"/>
    <lineage>
        <taxon>Archaea</taxon>
        <taxon>Methanobacteriati</taxon>
        <taxon>Methanobacteriota</taxon>
        <taxon>Methanomada group</taxon>
        <taxon>Methanobacteria</taxon>
        <taxon>Methanobacteriales</taxon>
        <taxon>Methanobacteriaceae</taxon>
        <taxon>Candidatus Methanobinarius</taxon>
    </lineage>
</organism>
<dbReference type="InterPro" id="IPR005141">
    <property type="entry name" value="eRF1_2"/>
</dbReference>
<evidence type="ECO:0000256" key="4">
    <source>
        <dbReference type="ARBA" id="ARBA00022490"/>
    </source>
</evidence>
<comment type="cofactor">
    <cofactor evidence="1 9">
        <name>a divalent metal cation</name>
        <dbReference type="ChEBI" id="CHEBI:60240"/>
    </cofactor>
</comment>
<protein>
    <recommendedName>
        <fullName evidence="9">Protein pelota homolog</fullName>
        <ecNumber evidence="9">3.1.-.-</ecNumber>
    </recommendedName>
</protein>
<dbReference type="PANTHER" id="PTHR10853">
    <property type="entry name" value="PELOTA"/>
    <property type="match status" value="1"/>
</dbReference>
<evidence type="ECO:0000259" key="10">
    <source>
        <dbReference type="SMART" id="SM01194"/>
    </source>
</evidence>
<comment type="similarity">
    <text evidence="3 9">Belongs to the eukaryotic release factor 1 family. Pelota subfamily.</text>
</comment>
<dbReference type="InterPro" id="IPR042226">
    <property type="entry name" value="eFR1_2_sf"/>
</dbReference>
<dbReference type="Gene3D" id="3.30.1330.30">
    <property type="match status" value="1"/>
</dbReference>
<comment type="function">
    <text evidence="9">May function in recognizing stalled ribosomes, interact with stem-loop structures in stalled mRNA molecules, and effect endonucleolytic cleavage of the mRNA. May play a role in the release non-functional ribosomes and degradation of damaged mRNAs. Has endoribonuclease activity.</text>
</comment>
<dbReference type="GO" id="GO:0004519">
    <property type="term" value="F:endonuclease activity"/>
    <property type="evidence" value="ECO:0007669"/>
    <property type="project" value="UniProtKB-UniRule"/>
</dbReference>
<dbReference type="Pfam" id="PF03465">
    <property type="entry name" value="eRF1_3"/>
    <property type="match status" value="1"/>
</dbReference>
<accession>A0A366MD57</accession>
<dbReference type="InterPro" id="IPR005140">
    <property type="entry name" value="eRF1_Pelota-like_N"/>
</dbReference>
<dbReference type="InterPro" id="IPR029064">
    <property type="entry name" value="Ribosomal_eL30-like_sf"/>
</dbReference>
<dbReference type="Proteomes" id="UP000253099">
    <property type="component" value="Unassembled WGS sequence"/>
</dbReference>
<comment type="subcellular location">
    <subcellularLocation>
        <location evidence="2 9">Cytoplasm</location>
    </subcellularLocation>
</comment>
<evidence type="ECO:0000256" key="8">
    <source>
        <dbReference type="ARBA" id="ARBA00022801"/>
    </source>
</evidence>
<feature type="domain" description="eRF1/Pelota-like N-terminal" evidence="10">
    <location>
        <begin position="1"/>
        <end position="130"/>
    </location>
</feature>
<keyword evidence="4 9" id="KW-0963">Cytoplasm</keyword>
<dbReference type="GO" id="GO:0070966">
    <property type="term" value="P:nuclear-transcribed mRNA catabolic process, no-go decay"/>
    <property type="evidence" value="ECO:0007669"/>
    <property type="project" value="InterPro"/>
</dbReference>
<keyword evidence="7 9" id="KW-0255">Endonuclease</keyword>
<dbReference type="PANTHER" id="PTHR10853:SF0">
    <property type="entry name" value="PROTEIN PELOTA HOMOLOG"/>
    <property type="match status" value="1"/>
</dbReference>
<dbReference type="InterPro" id="IPR038069">
    <property type="entry name" value="Pelota/DOM34_N"/>
</dbReference>
<dbReference type="EC" id="3.1.-.-" evidence="9"/>
<dbReference type="Gene3D" id="2.30.30.870">
    <property type="entry name" value="Pelota, domain A"/>
    <property type="match status" value="1"/>
</dbReference>
<keyword evidence="5 9" id="KW-0540">Nuclease</keyword>
<evidence type="ECO:0000256" key="1">
    <source>
        <dbReference type="ARBA" id="ARBA00001968"/>
    </source>
</evidence>
<dbReference type="AlphaFoldDB" id="A0A366MD57"/>
<keyword evidence="12" id="KW-1185">Reference proteome</keyword>
<evidence type="ECO:0000256" key="7">
    <source>
        <dbReference type="ARBA" id="ARBA00022759"/>
    </source>
</evidence>
<dbReference type="GO" id="GO:0016787">
    <property type="term" value="F:hydrolase activity"/>
    <property type="evidence" value="ECO:0007669"/>
    <property type="project" value="UniProtKB-KW"/>
</dbReference>
<evidence type="ECO:0000313" key="12">
    <source>
        <dbReference type="Proteomes" id="UP000253099"/>
    </source>
</evidence>
<dbReference type="GO" id="GO:0071025">
    <property type="term" value="P:RNA surveillance"/>
    <property type="evidence" value="ECO:0007669"/>
    <property type="project" value="InterPro"/>
</dbReference>
<comment type="domain">
    <text evidence="9">The N-terminal domain has the RNA-binding Sm fold. It harbors the endoribonuclease activity.</text>
</comment>
<keyword evidence="6 9" id="KW-0479">Metal-binding</keyword>
<dbReference type="InterPro" id="IPR023521">
    <property type="entry name" value="Pelota_arc"/>
</dbReference>
<dbReference type="GO" id="GO:0070481">
    <property type="term" value="P:nuclear-transcribed mRNA catabolic process, non-stop decay"/>
    <property type="evidence" value="ECO:0007669"/>
    <property type="project" value="InterPro"/>
</dbReference>
<comment type="subunit">
    <text evidence="9">Monomer.</text>
</comment>
<gene>
    <name evidence="11" type="primary">prf1_2</name>
    <name evidence="9" type="synonym">pelA</name>
    <name evidence="11" type="ORF">ALNOE001_10120</name>
</gene>
<dbReference type="EMBL" id="NIZT01000025">
    <property type="protein sequence ID" value="RBQ23429.1"/>
    <property type="molecule type" value="Genomic_DNA"/>
</dbReference>
<dbReference type="SUPFAM" id="SSF159065">
    <property type="entry name" value="Dom34/Pelota N-terminal domain-like"/>
    <property type="match status" value="1"/>
</dbReference>
<dbReference type="InterPro" id="IPR005142">
    <property type="entry name" value="eRF1_3"/>
</dbReference>
<evidence type="ECO:0000256" key="2">
    <source>
        <dbReference type="ARBA" id="ARBA00004496"/>
    </source>
</evidence>
<dbReference type="Pfam" id="PF26356">
    <property type="entry name" value="Pelota_N"/>
    <property type="match status" value="1"/>
</dbReference>
<dbReference type="GO" id="GO:0005737">
    <property type="term" value="C:cytoplasm"/>
    <property type="evidence" value="ECO:0007669"/>
    <property type="project" value="UniProtKB-SubCell"/>
</dbReference>
<comment type="caution">
    <text evidence="11">The sequence shown here is derived from an EMBL/GenBank/DDBJ whole genome shotgun (WGS) entry which is preliminary data.</text>
</comment>
<evidence type="ECO:0000256" key="3">
    <source>
        <dbReference type="ARBA" id="ARBA00009504"/>
    </source>
</evidence>
<dbReference type="InterPro" id="IPR004405">
    <property type="entry name" value="TF_pelota"/>
</dbReference>
<reference evidence="11 12" key="1">
    <citation type="submission" date="2018-06" db="EMBL/GenBank/DDBJ databases">
        <title>Genomic insight into two independent archaeal endosymbiosis events.</title>
        <authorList>
            <person name="Lind A.E."/>
            <person name="Lewis W.H."/>
            <person name="Spang A."/>
            <person name="Guy L."/>
            <person name="Embley M.T."/>
            <person name="Ettema T.J.G."/>
        </authorList>
    </citation>
    <scope>NUCLEOTIDE SEQUENCE [LARGE SCALE GENOMIC DNA]</scope>
    <source>
        <strain evidence="11">NOE</strain>
    </source>
</reference>
<dbReference type="SMART" id="SM01194">
    <property type="entry name" value="eRF1_1"/>
    <property type="match status" value="1"/>
</dbReference>
<dbReference type="HAMAP" id="MF_01853">
    <property type="entry name" value="PelO"/>
    <property type="match status" value="1"/>
</dbReference>
<dbReference type="GO" id="GO:0046872">
    <property type="term" value="F:metal ion binding"/>
    <property type="evidence" value="ECO:0007669"/>
    <property type="project" value="UniProtKB-UniRule"/>
</dbReference>
<dbReference type="GO" id="GO:0070651">
    <property type="term" value="P:nonfunctional rRNA decay"/>
    <property type="evidence" value="ECO:0007669"/>
    <property type="project" value="TreeGrafter"/>
</dbReference>
<name>A0A366MD57_9EURY</name>
<dbReference type="Pfam" id="PF03464">
    <property type="entry name" value="eRF1_2"/>
    <property type="match status" value="1"/>
</dbReference>
<evidence type="ECO:0000313" key="11">
    <source>
        <dbReference type="EMBL" id="RBQ23429.1"/>
    </source>
</evidence>
<dbReference type="SUPFAM" id="SSF55315">
    <property type="entry name" value="L30e-like"/>
    <property type="match status" value="1"/>
</dbReference>
<dbReference type="SUPFAM" id="SSF53137">
    <property type="entry name" value="Translational machinery components"/>
    <property type="match status" value="1"/>
</dbReference>
<evidence type="ECO:0000256" key="9">
    <source>
        <dbReference type="HAMAP-Rule" id="MF_01853"/>
    </source>
</evidence>
<keyword evidence="8 9" id="KW-0378">Hydrolase</keyword>
<dbReference type="InterPro" id="IPR058547">
    <property type="entry name" value="Pelota_N"/>
</dbReference>
<sequence>MRITYQDTKQGIMDLVPETLDDLWHISYIIEEGDVVSSKTTRRIQDTTGDKLRSDRGIKKTFFIEIKVESVSFHMFTGKLRATGAIVSGPEDLIPLSSHHTLEIKLNVSVKIKKEHWSRYILNRVKQAVEASKKLSAIIVSIEDDVADFGLVRQFGIEYYGPIIGNISGKRIIDKNRQKNIDEFYQKIVDSLNKFNDIQNIIIVGPGFTKNSFYDFLEDKYPNLSKIAILETAGTGGRVGIHEVLKRGVVEKLTAENRITKEIYALEEILEEISKTSKLVVYGKEKTINAANAGAIKKLLVLDKLVRIEKLEKVMDLVENMNGKVMVISSEHDGGKQLESLGGLAALLRYPLK</sequence>
<dbReference type="Gene3D" id="3.30.420.60">
    <property type="entry name" value="eRF1 domain 2"/>
    <property type="match status" value="1"/>
</dbReference>